<dbReference type="EMBL" id="MPUH01000201">
    <property type="protein sequence ID" value="OMJ86566.1"/>
    <property type="molecule type" value="Genomic_DNA"/>
</dbReference>
<dbReference type="PANTHER" id="PTHR22811">
    <property type="entry name" value="TRANSMEMBRANE EMP24 DOMAIN-CONTAINING PROTEIN"/>
    <property type="match status" value="1"/>
</dbReference>
<evidence type="ECO:0000256" key="1">
    <source>
        <dbReference type="ARBA" id="ARBA00004479"/>
    </source>
</evidence>
<gene>
    <name evidence="11" type="ORF">SteCoe_11849</name>
</gene>
<proteinExistence type="inferred from homology"/>
<reference evidence="11 12" key="1">
    <citation type="submission" date="2016-11" db="EMBL/GenBank/DDBJ databases">
        <title>The macronuclear genome of Stentor coeruleus: a giant cell with tiny introns.</title>
        <authorList>
            <person name="Slabodnick M."/>
            <person name="Ruby J.G."/>
            <person name="Reiff S.B."/>
            <person name="Swart E.C."/>
            <person name="Gosai S."/>
            <person name="Prabakaran S."/>
            <person name="Witkowska E."/>
            <person name="Larue G.E."/>
            <person name="Fisher S."/>
            <person name="Freeman R.M."/>
            <person name="Gunawardena J."/>
            <person name="Chu W."/>
            <person name="Stover N.A."/>
            <person name="Gregory B.D."/>
            <person name="Nowacki M."/>
            <person name="Derisi J."/>
            <person name="Roy S.W."/>
            <person name="Marshall W.F."/>
            <person name="Sood P."/>
        </authorList>
    </citation>
    <scope>NUCLEOTIDE SEQUENCE [LARGE SCALE GENOMIC DNA]</scope>
    <source>
        <strain evidence="11">WM001</strain>
    </source>
</reference>
<dbReference type="GO" id="GO:0012505">
    <property type="term" value="C:endomembrane system"/>
    <property type="evidence" value="ECO:0007669"/>
    <property type="project" value="UniProtKB-SubCell"/>
</dbReference>
<keyword evidence="12" id="KW-1185">Reference proteome</keyword>
<dbReference type="Proteomes" id="UP000187209">
    <property type="component" value="Unassembled WGS sequence"/>
</dbReference>
<dbReference type="InterPro" id="IPR015720">
    <property type="entry name" value="Emp24-like"/>
</dbReference>
<protein>
    <recommendedName>
        <fullName evidence="10">GOLD domain-containing protein</fullName>
    </recommendedName>
</protein>
<dbReference type="GO" id="GO:0016020">
    <property type="term" value="C:membrane"/>
    <property type="evidence" value="ECO:0007669"/>
    <property type="project" value="UniProtKB-SubCell"/>
</dbReference>
<evidence type="ECO:0000256" key="2">
    <source>
        <dbReference type="ARBA" id="ARBA00007104"/>
    </source>
</evidence>
<comment type="similarity">
    <text evidence="2">Belongs to the EMP24/GP25L family.</text>
</comment>
<dbReference type="InterPro" id="IPR009038">
    <property type="entry name" value="GOLD_dom"/>
</dbReference>
<evidence type="ECO:0000256" key="3">
    <source>
        <dbReference type="ARBA" id="ARBA00022692"/>
    </source>
</evidence>
<evidence type="ECO:0000256" key="8">
    <source>
        <dbReference type="SAM" id="Phobius"/>
    </source>
</evidence>
<evidence type="ECO:0000256" key="4">
    <source>
        <dbReference type="ARBA" id="ARBA00022729"/>
    </source>
</evidence>
<keyword evidence="5 8" id="KW-1133">Transmembrane helix</keyword>
<dbReference type="SUPFAM" id="SSF101576">
    <property type="entry name" value="Supernatant protein factor (SPF), C-terminal domain"/>
    <property type="match status" value="1"/>
</dbReference>
<name>A0A1R2CC46_9CILI</name>
<dbReference type="SMART" id="SM01190">
    <property type="entry name" value="EMP24_GP25L"/>
    <property type="match status" value="1"/>
</dbReference>
<accession>A0A1R2CC46</accession>
<evidence type="ECO:0000256" key="7">
    <source>
        <dbReference type="ARBA" id="ARBA00037847"/>
    </source>
</evidence>
<evidence type="ECO:0000259" key="10">
    <source>
        <dbReference type="SMART" id="SM01190"/>
    </source>
</evidence>
<evidence type="ECO:0000256" key="6">
    <source>
        <dbReference type="ARBA" id="ARBA00023136"/>
    </source>
</evidence>
<keyword evidence="4 9" id="KW-0732">Signal</keyword>
<dbReference type="InterPro" id="IPR036598">
    <property type="entry name" value="GOLD_dom_sf"/>
</dbReference>
<feature type="domain" description="GOLD" evidence="10">
    <location>
        <begin position="62"/>
        <end position="236"/>
    </location>
</feature>
<dbReference type="OrthoDB" id="1929172at2759"/>
<keyword evidence="3 8" id="KW-0812">Transmembrane</keyword>
<evidence type="ECO:0000256" key="9">
    <source>
        <dbReference type="SAM" id="SignalP"/>
    </source>
</evidence>
<keyword evidence="6 8" id="KW-0472">Membrane</keyword>
<feature type="signal peptide" evidence="9">
    <location>
        <begin position="1"/>
        <end position="16"/>
    </location>
</feature>
<evidence type="ECO:0000313" key="12">
    <source>
        <dbReference type="Proteomes" id="UP000187209"/>
    </source>
</evidence>
<comment type="caution">
    <text evidence="11">The sequence shown here is derived from an EMBL/GenBank/DDBJ whole genome shotgun (WGS) entry which is preliminary data.</text>
</comment>
<feature type="transmembrane region" description="Helical" evidence="8">
    <location>
        <begin position="209"/>
        <end position="231"/>
    </location>
</feature>
<evidence type="ECO:0000256" key="5">
    <source>
        <dbReference type="ARBA" id="ARBA00022989"/>
    </source>
</evidence>
<dbReference type="AlphaFoldDB" id="A0A1R2CC46"/>
<sequence length="241" mass="27548">MFLALFLVTAVLGKKATPTTPEKAPEQEAEANQTLDVSAEDESMELMKEWDEKMQGFVPEDMITFEIQARGEEEFYEVIDIVPSTIRGAWFLASSNSKDIDFTIYDPLQNVVFERKAKKEAIFHIDAKRQGIYVFVFKNTKVMTGHSITFTYNSGNSTNTILKSEHLTPVENNLLGIQKSIKDFQVDNQFAQLRQETHFKTVASANVNVFWFSLIESVGVIAVTAWQIYYIKKLLDNRRVL</sequence>
<evidence type="ECO:0000313" key="11">
    <source>
        <dbReference type="EMBL" id="OMJ86566.1"/>
    </source>
</evidence>
<organism evidence="11 12">
    <name type="scientific">Stentor coeruleus</name>
    <dbReference type="NCBI Taxonomy" id="5963"/>
    <lineage>
        <taxon>Eukaryota</taxon>
        <taxon>Sar</taxon>
        <taxon>Alveolata</taxon>
        <taxon>Ciliophora</taxon>
        <taxon>Postciliodesmatophora</taxon>
        <taxon>Heterotrichea</taxon>
        <taxon>Heterotrichida</taxon>
        <taxon>Stentoridae</taxon>
        <taxon>Stentor</taxon>
    </lineage>
</organism>
<feature type="chain" id="PRO_5012209963" description="GOLD domain-containing protein" evidence="9">
    <location>
        <begin position="17"/>
        <end position="241"/>
    </location>
</feature>
<comment type="subcellular location">
    <subcellularLocation>
        <location evidence="7">Endomembrane system</location>
        <topology evidence="7">Single-pass membrane protein</topology>
    </subcellularLocation>
    <subcellularLocation>
        <location evidence="1">Membrane</location>
        <topology evidence="1">Single-pass type I membrane protein</topology>
    </subcellularLocation>
</comment>
<dbReference type="Pfam" id="PF01105">
    <property type="entry name" value="EMP24_GP25L"/>
    <property type="match status" value="1"/>
</dbReference>